<sequence>MDVGKRLRHLRKQYGFSQRELAKQAGVTNGMISQIEQGRASPSVGSLKRILDCMGLSLAVFFTQDTEPAGQVFYPREQLPDLGNAQIALRLVGAHHPERKLSVLHEVYQPGADTGTDRLSHAGEEAGVVISGQIELTVGAETRLLDPGDAYYFESRIPHRFRNPGAVEAVIVSANTPPTF</sequence>
<dbReference type="GO" id="GO:0003700">
    <property type="term" value="F:DNA-binding transcription factor activity"/>
    <property type="evidence" value="ECO:0007669"/>
    <property type="project" value="TreeGrafter"/>
</dbReference>
<evidence type="ECO:0000313" key="4">
    <source>
        <dbReference type="Proteomes" id="UP000243807"/>
    </source>
</evidence>
<dbReference type="SMART" id="SM00530">
    <property type="entry name" value="HTH_XRE"/>
    <property type="match status" value="1"/>
</dbReference>
<dbReference type="GO" id="GO:0005829">
    <property type="term" value="C:cytosol"/>
    <property type="evidence" value="ECO:0007669"/>
    <property type="project" value="TreeGrafter"/>
</dbReference>
<dbReference type="Gene3D" id="1.10.260.40">
    <property type="entry name" value="lambda repressor-like DNA-binding domains"/>
    <property type="match status" value="1"/>
</dbReference>
<dbReference type="Pfam" id="PF07883">
    <property type="entry name" value="Cupin_2"/>
    <property type="match status" value="1"/>
</dbReference>
<dbReference type="SUPFAM" id="SSF51182">
    <property type="entry name" value="RmlC-like cupins"/>
    <property type="match status" value="1"/>
</dbReference>
<evidence type="ECO:0000313" key="3">
    <source>
        <dbReference type="EMBL" id="APZ44164.1"/>
    </source>
</evidence>
<dbReference type="AlphaFoldDB" id="A0A1P8UK38"/>
<dbReference type="STRING" id="1765967.BW247_14570"/>
<organism evidence="3 4">
    <name type="scientific">Acidihalobacter ferrooxydans</name>
    <dbReference type="NCBI Taxonomy" id="1765967"/>
    <lineage>
        <taxon>Bacteria</taxon>
        <taxon>Pseudomonadati</taxon>
        <taxon>Pseudomonadota</taxon>
        <taxon>Gammaproteobacteria</taxon>
        <taxon>Chromatiales</taxon>
        <taxon>Ectothiorhodospiraceae</taxon>
        <taxon>Acidihalobacter</taxon>
    </lineage>
</organism>
<dbReference type="PANTHER" id="PTHR46797:SF11">
    <property type="entry name" value="HTH-TYPE TRANSCRIPTIONAL REGULATOR PUUR"/>
    <property type="match status" value="1"/>
</dbReference>
<dbReference type="InterPro" id="IPR010982">
    <property type="entry name" value="Lambda_DNA-bd_dom_sf"/>
</dbReference>
<dbReference type="InterPro" id="IPR001387">
    <property type="entry name" value="Cro/C1-type_HTH"/>
</dbReference>
<dbReference type="KEGG" id="afy:BW247_14570"/>
<feature type="domain" description="HTH cro/C1-type" evidence="2">
    <location>
        <begin position="7"/>
        <end position="61"/>
    </location>
</feature>
<dbReference type="InterPro" id="IPR014710">
    <property type="entry name" value="RmlC-like_jellyroll"/>
</dbReference>
<dbReference type="OrthoDB" id="9814751at2"/>
<proteinExistence type="predicted"/>
<dbReference type="CDD" id="cd02209">
    <property type="entry name" value="cupin_XRE_C"/>
    <property type="match status" value="1"/>
</dbReference>
<dbReference type="PROSITE" id="PS50943">
    <property type="entry name" value="HTH_CROC1"/>
    <property type="match status" value="1"/>
</dbReference>
<dbReference type="InterPro" id="IPR011051">
    <property type="entry name" value="RmlC_Cupin_sf"/>
</dbReference>
<reference evidence="3 4" key="1">
    <citation type="submission" date="2017-01" db="EMBL/GenBank/DDBJ databases">
        <title>Draft sequence of Acidihalobacter ferrooxidans strain DSM 14175 (strain V8).</title>
        <authorList>
            <person name="Khaleque H.N."/>
            <person name="Ramsay J.P."/>
            <person name="Murphy R.J.T."/>
            <person name="Kaksonen A.H."/>
            <person name="Boxall N.J."/>
            <person name="Watkin E.L.J."/>
        </authorList>
    </citation>
    <scope>NUCLEOTIDE SEQUENCE [LARGE SCALE GENOMIC DNA]</scope>
    <source>
        <strain evidence="3 4">V8</strain>
    </source>
</reference>
<dbReference type="RefSeq" id="WP_076837787.1">
    <property type="nucleotide sequence ID" value="NZ_CP019434.1"/>
</dbReference>
<evidence type="ECO:0000259" key="2">
    <source>
        <dbReference type="PROSITE" id="PS50943"/>
    </source>
</evidence>
<dbReference type="Gene3D" id="2.60.120.10">
    <property type="entry name" value="Jelly Rolls"/>
    <property type="match status" value="1"/>
</dbReference>
<dbReference type="SUPFAM" id="SSF47413">
    <property type="entry name" value="lambda repressor-like DNA-binding domains"/>
    <property type="match status" value="1"/>
</dbReference>
<dbReference type="EMBL" id="CP019434">
    <property type="protein sequence ID" value="APZ44164.1"/>
    <property type="molecule type" value="Genomic_DNA"/>
</dbReference>
<accession>A0A1P8UK38</accession>
<dbReference type="CDD" id="cd00093">
    <property type="entry name" value="HTH_XRE"/>
    <property type="match status" value="1"/>
</dbReference>
<dbReference type="InterPro" id="IPR050807">
    <property type="entry name" value="TransReg_Diox_bact_type"/>
</dbReference>
<dbReference type="PANTHER" id="PTHR46797">
    <property type="entry name" value="HTH-TYPE TRANSCRIPTIONAL REGULATOR"/>
    <property type="match status" value="1"/>
</dbReference>
<evidence type="ECO:0000256" key="1">
    <source>
        <dbReference type="ARBA" id="ARBA00023125"/>
    </source>
</evidence>
<name>A0A1P8UK38_9GAMM</name>
<protein>
    <submittedName>
        <fullName evidence="3">XRE family transcriptional regulator</fullName>
    </submittedName>
</protein>
<dbReference type="GO" id="GO:0003677">
    <property type="term" value="F:DNA binding"/>
    <property type="evidence" value="ECO:0007669"/>
    <property type="project" value="UniProtKB-KW"/>
</dbReference>
<gene>
    <name evidence="3" type="ORF">BW247_14570</name>
</gene>
<dbReference type="InterPro" id="IPR013096">
    <property type="entry name" value="Cupin_2"/>
</dbReference>
<keyword evidence="4" id="KW-1185">Reference proteome</keyword>
<dbReference type="Pfam" id="PF01381">
    <property type="entry name" value="HTH_3"/>
    <property type="match status" value="1"/>
</dbReference>
<dbReference type="Proteomes" id="UP000243807">
    <property type="component" value="Chromosome"/>
</dbReference>
<keyword evidence="1" id="KW-0238">DNA-binding</keyword>